<accession>A0A2H0XUU2</accession>
<dbReference type="SUPFAM" id="SSF48208">
    <property type="entry name" value="Six-hairpin glycosidases"/>
    <property type="match status" value="1"/>
</dbReference>
<reference evidence="2 3" key="1">
    <citation type="submission" date="2017-09" db="EMBL/GenBank/DDBJ databases">
        <title>Depth-based differentiation of microbial function through sediment-hosted aquifers and enrichment of novel symbionts in the deep terrestrial subsurface.</title>
        <authorList>
            <person name="Probst A.J."/>
            <person name="Ladd B."/>
            <person name="Jarett J.K."/>
            <person name="Geller-Mcgrath D.E."/>
            <person name="Sieber C.M."/>
            <person name="Emerson J.B."/>
            <person name="Anantharaman K."/>
            <person name="Thomas B.C."/>
            <person name="Malmstrom R."/>
            <person name="Stieglmeier M."/>
            <person name="Klingl A."/>
            <person name="Woyke T."/>
            <person name="Ryan C.M."/>
            <person name="Banfield J.F."/>
        </authorList>
    </citation>
    <scope>NUCLEOTIDE SEQUENCE [LARGE SCALE GENOMIC DNA]</scope>
    <source>
        <strain evidence="2">CG08_land_8_20_14_0_20_45_16</strain>
    </source>
</reference>
<proteinExistence type="predicted"/>
<gene>
    <name evidence="2" type="ORF">COT42_07245</name>
</gene>
<protein>
    <submittedName>
        <fullName evidence="2">Uncharacterized protein</fullName>
    </submittedName>
</protein>
<dbReference type="InterPro" id="IPR008928">
    <property type="entry name" value="6-hairpin_glycosidase_sf"/>
</dbReference>
<name>A0A2H0XUU2_UNCSA</name>
<sequence length="1920" mass="219648">MHPLQYYLADSDPDTTDPSHNDPESSDDVAVAQWRSEILDDVAGAMRHRRDTRYAPIYYDQDGNQLVSLDFTQDSRVTSHDLRNIFRDQNMIDSALRGLETAGYIDRDGRVTTTFTGRVDVSRFNIRGFPNYYANDLAGLLQRARNEETTMHNLCQAINNAHIPNLDLVNNLDDLNQLIRNLNFFDLVSQAHLTLPSGQALQELKRLHHSSFSSRSSTTAFADLTELEQAYVMTLNRMLLETLFNHECPQLNPQLTIRPLQDPDTTDHDSDGDRSEYISVSEASAYFMRDEALFHDDMSADYFHRIWQFTRLGLQRDLIPYVWQARSGYHRNSFGGWLPTAMPARLVNAGIAWRFFDDINNFPDGERSLGGILAGVGKQYNGMDAASDDLELASALIYASQFDRASGWQNEQYLTQAQQFLDTAWSSYIIERRPGQFCLAAGDQFIRQGEFNPSYMLFADFQNVFPLIDNHNWPLVGNCGYDLIEQFGTLHLDNTPGPITPIPTDWVGMDRFGDFVPSRVFNTLTTLAAWDAQRVFIRTAMDYAWFGNDRAYHYLHADIPDPNRPECHSTGPLCTYRNILLNNHNTIPALVNYHGQPGERDPEVPQTRDTARQTTFANAAYLLLFYYGGDLSSAMTIYQNLRSMRHCYTAMEVSADHHNYTPHGECDSSNVAEHHVYWDAPAERQYSGPIPGSYYGDSMAILSLFLLANDLPHPIRQGIDNTRATQRQEYLDNKPREPGRVVSAADFVFNGNRGRAAEIFMVLKTADLIDAHSEVTLNQIYTLEDFESFINDHPNLRGLHLRSEERNRALYALQGDTIPIDPNIGMPVYFGRIVRRMLDQNALVDQANIAQLRATLEIITTNPRPTINIERELFLNETSSVRAEIARVDRQHNLQLMPYFADAWSYYNNAAILLAAYTQQAVETDSQEDLRAALNFCQTVREMIGQQEVEEFSADTYNQGRIDLIEAQIRSQIRFLDSNGSISSEELNNLCETHSGAEIFECLLCLGYVNEAGEIQDAFNAGAIDFINSLQANDFSESDARSVYDTLDQVNSPEAAMAFCQIGVEQTINGINSLLLVDTHSAMPDYYSITRALLTLGDLYLRMYDATERAQNPNEYYLDKAFEFYNYVAHLDVTDDSNEESGLEVYTLEENLVISATPAEMLTALRFNYGRDDNNAEIAHLPLAERNLLQGIYISRGQYEDARLALHTQLRGLAMAKLSSLYMRRTGERRLDDVLQQISYCQNAVETLEESGLEDNDFSLVFSRATLTDLNLLLADRMRFYLWPQDQDIASTERSLADLEIIVSNQPLAAQQAARSRLMENLQRERFVNRSDFATFGRRGDEIWQGLLDANYISRARLQLTDFEEIHNSDDQPLSEIIWQLLLTTGHINEHGYLQDRFWDNRETFIADLTSTAILSGQEINCHDLDQVFDILSQNYNTAYLTDRLTEVGRENLRQDNSFLVPVSDEEAAQISRVLEQADQRYSPIEESDLEIVQTIARNYASHETPIPQDQVVAMLSRRISGQAISEADMLQLIQSNITFLEQALENNTDKPSLSVFIMNQLIIVFDLFTQLHPELSHEITPVLESLRTLLANLGRTSPDIERLSHSQMSQRIIQRLSAIVDIINLRIPQLSTNIPRQDQNSRAVQISNYLRYTIRLRSLDIIRQITQRAREVYATTPSEFHYLYDQANTKILEIGVRTGDFMNHEFSYLFPTFTDPILREQPIPAIEFVGVQREYMTALLTLSQATQVTRNQTRRRYEERLVHGGDLEIANRMLTNVIQNSRGLHPPFPTYFRMHARLKQAEIIIRREDNRASARGASHANYEEAIIIFREILQDLSTLSHEDYREMAWRPYSFLAELFHEWANIATAGGPDLATLSLHFCYLSDSEYDYTRRIEVLIPRFTQLNNRDNELKVMIGRNN</sequence>
<comment type="caution">
    <text evidence="2">The sequence shown here is derived from an EMBL/GenBank/DDBJ whole genome shotgun (WGS) entry which is preliminary data.</text>
</comment>
<feature type="compositionally biased region" description="Basic and acidic residues" evidence="1">
    <location>
        <begin position="265"/>
        <end position="274"/>
    </location>
</feature>
<feature type="region of interest" description="Disordered" evidence="1">
    <location>
        <begin position="7"/>
        <end position="27"/>
    </location>
</feature>
<dbReference type="Gene3D" id="1.50.10.10">
    <property type="match status" value="1"/>
</dbReference>
<evidence type="ECO:0000313" key="3">
    <source>
        <dbReference type="Proteomes" id="UP000231343"/>
    </source>
</evidence>
<evidence type="ECO:0000256" key="1">
    <source>
        <dbReference type="SAM" id="MobiDB-lite"/>
    </source>
</evidence>
<evidence type="ECO:0000313" key="2">
    <source>
        <dbReference type="EMBL" id="PIS28720.1"/>
    </source>
</evidence>
<dbReference type="EMBL" id="PEYM01000120">
    <property type="protein sequence ID" value="PIS28720.1"/>
    <property type="molecule type" value="Genomic_DNA"/>
</dbReference>
<dbReference type="GO" id="GO:0005975">
    <property type="term" value="P:carbohydrate metabolic process"/>
    <property type="evidence" value="ECO:0007669"/>
    <property type="project" value="InterPro"/>
</dbReference>
<dbReference type="InterPro" id="IPR012341">
    <property type="entry name" value="6hp_glycosidase-like_sf"/>
</dbReference>
<dbReference type="Proteomes" id="UP000231343">
    <property type="component" value="Unassembled WGS sequence"/>
</dbReference>
<organism evidence="2 3">
    <name type="scientific">Candidatus Saganbacteria bacterium CG08_land_8_20_14_0_20_45_16</name>
    <dbReference type="NCBI Taxonomy" id="2014293"/>
    <lineage>
        <taxon>Bacteria</taxon>
        <taxon>Bacillati</taxon>
        <taxon>Saganbacteria</taxon>
    </lineage>
</organism>
<feature type="region of interest" description="Disordered" evidence="1">
    <location>
        <begin position="254"/>
        <end position="274"/>
    </location>
</feature>